<keyword evidence="5" id="KW-1133">Transmembrane helix</keyword>
<dbReference type="AlphaFoldDB" id="A0AAV1HY30"/>
<evidence type="ECO:0000256" key="3">
    <source>
        <dbReference type="ARBA" id="ARBA00022741"/>
    </source>
</evidence>
<keyword evidence="5" id="KW-0812">Transmembrane</keyword>
<dbReference type="Proteomes" id="UP001314263">
    <property type="component" value="Unassembled WGS sequence"/>
</dbReference>
<proteinExistence type="predicted"/>
<evidence type="ECO:0000256" key="4">
    <source>
        <dbReference type="ARBA" id="ARBA00022840"/>
    </source>
</evidence>
<dbReference type="GO" id="GO:0005524">
    <property type="term" value="F:ATP binding"/>
    <property type="evidence" value="ECO:0007669"/>
    <property type="project" value="UniProtKB-KW"/>
</dbReference>
<reference evidence="7 8" key="1">
    <citation type="submission" date="2023-10" db="EMBL/GenBank/DDBJ databases">
        <authorList>
            <person name="Maclean D."/>
            <person name="Macfadyen A."/>
        </authorList>
    </citation>
    <scope>NUCLEOTIDE SEQUENCE [LARGE SCALE GENOMIC DNA]</scope>
</reference>
<keyword evidence="2" id="KW-0479">Metal-binding</keyword>
<keyword evidence="1" id="KW-0808">Transferase</keyword>
<dbReference type="PANTHER" id="PTHR24423">
    <property type="entry name" value="TWO-COMPONENT SENSOR HISTIDINE KINASE"/>
    <property type="match status" value="1"/>
</dbReference>
<dbReference type="Pfam" id="PF25487">
    <property type="entry name" value="ETR1_N"/>
    <property type="match status" value="1"/>
</dbReference>
<name>A0AAV1HY30_9CHLO</name>
<dbReference type="InterPro" id="IPR058544">
    <property type="entry name" value="ETR1_N"/>
</dbReference>
<evidence type="ECO:0000256" key="5">
    <source>
        <dbReference type="SAM" id="Phobius"/>
    </source>
</evidence>
<comment type="caution">
    <text evidence="7">The sequence shown here is derived from an EMBL/GenBank/DDBJ whole genome shotgun (WGS) entry which is preliminary data.</text>
</comment>
<dbReference type="GO" id="GO:0051740">
    <property type="term" value="F:ethylene binding"/>
    <property type="evidence" value="ECO:0007669"/>
    <property type="project" value="TreeGrafter"/>
</dbReference>
<keyword evidence="5" id="KW-0472">Membrane</keyword>
<evidence type="ECO:0000259" key="6">
    <source>
        <dbReference type="Pfam" id="PF25487"/>
    </source>
</evidence>
<feature type="domain" description="Ethylene receptor 1-like N-terminal" evidence="6">
    <location>
        <begin position="4"/>
        <end position="91"/>
    </location>
</feature>
<evidence type="ECO:0000313" key="7">
    <source>
        <dbReference type="EMBL" id="CAK0759941.1"/>
    </source>
</evidence>
<dbReference type="EMBL" id="CAUYUE010000004">
    <property type="protein sequence ID" value="CAK0759941.1"/>
    <property type="molecule type" value="Genomic_DNA"/>
</dbReference>
<dbReference type="GO" id="GO:0005783">
    <property type="term" value="C:endoplasmic reticulum"/>
    <property type="evidence" value="ECO:0007669"/>
    <property type="project" value="TreeGrafter"/>
</dbReference>
<evidence type="ECO:0000256" key="2">
    <source>
        <dbReference type="ARBA" id="ARBA00022723"/>
    </source>
</evidence>
<keyword evidence="8" id="KW-1185">Reference proteome</keyword>
<evidence type="ECO:0000313" key="8">
    <source>
        <dbReference type="Proteomes" id="UP001314263"/>
    </source>
</evidence>
<dbReference type="PANTHER" id="PTHR24423:SF633">
    <property type="entry name" value="ETHYLENE RECEPTOR 2"/>
    <property type="match status" value="1"/>
</dbReference>
<sequence>MLAFDLVIAVAYFAIPLELLYCFLWYPFPVRAKPAIVCVLFITFITLCALTHLVRAFGLESAVPVITGLCGVISVLTAVMLLWLIPELFKLAKSLERERSERLMLENFQATLKDAVEGPEEKMDEASMNLMKAIPYCSNRQLRAMAAAKASLARMFRSKSVDVKMADGLKMMPEKVVLPINHLFVIVADADVHAQHSEMLDRMSMQIAKTFRDADSEV</sequence>
<feature type="transmembrane region" description="Helical" evidence="5">
    <location>
        <begin position="63"/>
        <end position="85"/>
    </location>
</feature>
<dbReference type="GO" id="GO:0046872">
    <property type="term" value="F:metal ion binding"/>
    <property type="evidence" value="ECO:0007669"/>
    <property type="project" value="UniProtKB-KW"/>
</dbReference>
<protein>
    <recommendedName>
        <fullName evidence="6">Ethylene receptor 1-like N-terminal domain-containing protein</fullName>
    </recommendedName>
</protein>
<gene>
    <name evidence="7" type="ORF">CVIRNUC_002730</name>
</gene>
<feature type="transmembrane region" description="Helical" evidence="5">
    <location>
        <begin position="6"/>
        <end position="28"/>
    </location>
</feature>
<dbReference type="GO" id="GO:0016740">
    <property type="term" value="F:transferase activity"/>
    <property type="evidence" value="ECO:0007669"/>
    <property type="project" value="UniProtKB-KW"/>
</dbReference>
<feature type="transmembrane region" description="Helical" evidence="5">
    <location>
        <begin position="35"/>
        <end position="57"/>
    </location>
</feature>
<dbReference type="GO" id="GO:0038199">
    <property type="term" value="F:ethylene receptor activity"/>
    <property type="evidence" value="ECO:0007669"/>
    <property type="project" value="TreeGrafter"/>
</dbReference>
<keyword evidence="4" id="KW-0067">ATP-binding</keyword>
<accession>A0AAV1HY30</accession>
<evidence type="ECO:0000256" key="1">
    <source>
        <dbReference type="ARBA" id="ARBA00022679"/>
    </source>
</evidence>
<organism evidence="7 8">
    <name type="scientific">Coccomyxa viridis</name>
    <dbReference type="NCBI Taxonomy" id="1274662"/>
    <lineage>
        <taxon>Eukaryota</taxon>
        <taxon>Viridiplantae</taxon>
        <taxon>Chlorophyta</taxon>
        <taxon>core chlorophytes</taxon>
        <taxon>Trebouxiophyceae</taxon>
        <taxon>Trebouxiophyceae incertae sedis</taxon>
        <taxon>Coccomyxaceae</taxon>
        <taxon>Coccomyxa</taxon>
    </lineage>
</organism>
<keyword evidence="3" id="KW-0547">Nucleotide-binding</keyword>